<accession>A0ABR1GBK6</accession>
<feature type="transmembrane region" description="Helical" evidence="1">
    <location>
        <begin position="250"/>
        <end position="272"/>
    </location>
</feature>
<evidence type="ECO:0000313" key="3">
    <source>
        <dbReference type="Proteomes" id="UP001363151"/>
    </source>
</evidence>
<reference evidence="2 3" key="1">
    <citation type="submission" date="2024-03" db="EMBL/GenBank/DDBJ databases">
        <title>Aureococcus anophagefferens CCMP1851 and Kratosvirus quantuckense: Draft genome of a second virus-susceptible host strain in the model system.</title>
        <authorList>
            <person name="Chase E."/>
            <person name="Truchon A.R."/>
            <person name="Schepens W."/>
            <person name="Wilhelm S.W."/>
        </authorList>
    </citation>
    <scope>NUCLEOTIDE SEQUENCE [LARGE SCALE GENOMIC DNA]</scope>
    <source>
        <strain evidence="2 3">CCMP1851</strain>
    </source>
</reference>
<feature type="transmembrane region" description="Helical" evidence="1">
    <location>
        <begin position="284"/>
        <end position="303"/>
    </location>
</feature>
<proteinExistence type="predicted"/>
<comment type="caution">
    <text evidence="2">The sequence shown here is derived from an EMBL/GenBank/DDBJ whole genome shotgun (WGS) entry which is preliminary data.</text>
</comment>
<dbReference type="Proteomes" id="UP001363151">
    <property type="component" value="Unassembled WGS sequence"/>
</dbReference>
<feature type="transmembrane region" description="Helical" evidence="1">
    <location>
        <begin position="502"/>
        <end position="519"/>
    </location>
</feature>
<sequence>MGLEVGFCESDMTGFSLTQPADHIERWSLPQDNGTHLEIPWMPHGRACGMNVTGYYVDVKTSASFLNLFVHAFGSFPQDMCDPRGSKARAATSATAPTCSPYEDRCRERERLATFVIPSALRQLLHLDIEVVVRASGALAPPNGGAPEPVTHWCHVYRKAKGPSADEPLALAPRKWWSPKTWRKTPAPGRAPFPPSAAPPTGVVADAFAFHSDRMASLEPALVAASAPVYVALCYLARRRRRGAKQRAPGAVCFALLQLLVGVAIPALFVSVGRSAAAADLGLGGPKVLVAIIAQAVVAYSLWPRLKDAKNALKASAVTTAKRVRRIAKTYVVKGKTRTEDVVVEDVRTKLLDHESDTDDDEDTADLNALDDWLVDTDRGAKAPPVMPAAPPPPPPKPVSLAPVLAYHALGAGHYGYLFCWCEPALGRAFGPAPAALATLAVALLGDDAPFSANRAYALGALCGLPALLGGSLLAAAPVAYAVDAAANDVERGVDLPDARDANHRLAALLLLALAAALLQF</sequence>
<keyword evidence="1" id="KW-0812">Transmembrane</keyword>
<protein>
    <submittedName>
        <fullName evidence="2">Uncharacterized protein</fullName>
    </submittedName>
</protein>
<feature type="transmembrane region" description="Helical" evidence="1">
    <location>
        <begin position="221"/>
        <end position="238"/>
    </location>
</feature>
<gene>
    <name evidence="2" type="ORF">SO694_00001626</name>
</gene>
<organism evidence="2 3">
    <name type="scientific">Aureococcus anophagefferens</name>
    <name type="common">Harmful bloom alga</name>
    <dbReference type="NCBI Taxonomy" id="44056"/>
    <lineage>
        <taxon>Eukaryota</taxon>
        <taxon>Sar</taxon>
        <taxon>Stramenopiles</taxon>
        <taxon>Ochrophyta</taxon>
        <taxon>Pelagophyceae</taxon>
        <taxon>Pelagomonadales</taxon>
        <taxon>Pelagomonadaceae</taxon>
        <taxon>Aureococcus</taxon>
    </lineage>
</organism>
<feature type="transmembrane region" description="Helical" evidence="1">
    <location>
        <begin position="456"/>
        <end position="482"/>
    </location>
</feature>
<keyword evidence="1" id="KW-0472">Membrane</keyword>
<name>A0ABR1GBK6_AURAN</name>
<keyword evidence="3" id="KW-1185">Reference proteome</keyword>
<evidence type="ECO:0000313" key="2">
    <source>
        <dbReference type="EMBL" id="KAK7253379.1"/>
    </source>
</evidence>
<evidence type="ECO:0000256" key="1">
    <source>
        <dbReference type="SAM" id="Phobius"/>
    </source>
</evidence>
<dbReference type="EMBL" id="JBBJCI010000035">
    <property type="protein sequence ID" value="KAK7253379.1"/>
    <property type="molecule type" value="Genomic_DNA"/>
</dbReference>
<keyword evidence="1" id="KW-1133">Transmembrane helix</keyword>